<dbReference type="InterPro" id="IPR037401">
    <property type="entry name" value="SnoaL-like"/>
</dbReference>
<evidence type="ECO:0000313" key="4">
    <source>
        <dbReference type="EMBL" id="GAA3928256.1"/>
    </source>
</evidence>
<dbReference type="RefSeq" id="WP_344798965.1">
    <property type="nucleotide sequence ID" value="NZ_BAABBN010000007.1"/>
</dbReference>
<organism evidence="4 5">
    <name type="scientific">Litoribacillus peritrichatus</name>
    <dbReference type="NCBI Taxonomy" id="718191"/>
    <lineage>
        <taxon>Bacteria</taxon>
        <taxon>Pseudomonadati</taxon>
        <taxon>Pseudomonadota</taxon>
        <taxon>Gammaproteobacteria</taxon>
        <taxon>Oceanospirillales</taxon>
        <taxon>Oceanospirillaceae</taxon>
        <taxon>Litoribacillus</taxon>
    </lineage>
</organism>
<dbReference type="CDD" id="cd01014">
    <property type="entry name" value="nicotinamidase_related"/>
    <property type="match status" value="1"/>
</dbReference>
<dbReference type="Proteomes" id="UP001501565">
    <property type="component" value="Unassembled WGS sequence"/>
</dbReference>
<dbReference type="Pfam" id="PF00857">
    <property type="entry name" value="Isochorismatase"/>
    <property type="match status" value="1"/>
</dbReference>
<evidence type="ECO:0000259" key="2">
    <source>
        <dbReference type="Pfam" id="PF00857"/>
    </source>
</evidence>
<dbReference type="InterPro" id="IPR036380">
    <property type="entry name" value="Isochorismatase-like_sf"/>
</dbReference>
<comment type="caution">
    <text evidence="4">The sequence shown here is derived from an EMBL/GenBank/DDBJ whole genome shotgun (WGS) entry which is preliminary data.</text>
</comment>
<name>A0ABP7MQP6_9GAMM</name>
<evidence type="ECO:0000259" key="3">
    <source>
        <dbReference type="Pfam" id="PF12680"/>
    </source>
</evidence>
<sequence>MKTALLLIDFQNDYFPGFEGAKWPLNKTEEAAQQAVKLLTEFRRQGLPVIHVRHQGAEDAPFFVAGTAGMEIHEWLAPTSGETVITKQQINSFLDTELHQTLKALDVSSLVIVGAMSHMCIDAVVRAAADMGYQCSVAHDACTTRDQEFNGLTVTAEQVHAVFMASLAFAYATVNSTDSLVEELKQERLVAAAKAASQQWQKAFNAGDAEGCADQYQADAVMNAIPFGRYEGREDILSFWRNLIKDGFKDVEYISPSFEVLDTKRVLLKSQWKMNNAGGVIHKELWVLQEDGSCKLAEDDFEVIS</sequence>
<accession>A0ABP7MQP6</accession>
<gene>
    <name evidence="4" type="ORF">GCM10022277_25970</name>
</gene>
<reference evidence="5" key="1">
    <citation type="journal article" date="2019" name="Int. J. Syst. Evol. Microbiol.">
        <title>The Global Catalogue of Microorganisms (GCM) 10K type strain sequencing project: providing services to taxonomists for standard genome sequencing and annotation.</title>
        <authorList>
            <consortium name="The Broad Institute Genomics Platform"/>
            <consortium name="The Broad Institute Genome Sequencing Center for Infectious Disease"/>
            <person name="Wu L."/>
            <person name="Ma J."/>
        </authorList>
    </citation>
    <scope>NUCLEOTIDE SEQUENCE [LARGE SCALE GENOMIC DNA]</scope>
    <source>
        <strain evidence="5">JCM 17551</strain>
    </source>
</reference>
<dbReference type="PANTHER" id="PTHR43540">
    <property type="entry name" value="PEROXYUREIDOACRYLATE/UREIDOACRYLATE AMIDOHYDROLASE-RELATED"/>
    <property type="match status" value="1"/>
</dbReference>
<dbReference type="SUPFAM" id="SSF52499">
    <property type="entry name" value="Isochorismatase-like hydrolases"/>
    <property type="match status" value="1"/>
</dbReference>
<evidence type="ECO:0000256" key="1">
    <source>
        <dbReference type="ARBA" id="ARBA00022801"/>
    </source>
</evidence>
<dbReference type="Pfam" id="PF12680">
    <property type="entry name" value="SnoaL_2"/>
    <property type="match status" value="1"/>
</dbReference>
<feature type="domain" description="SnoaL-like" evidence="3">
    <location>
        <begin position="198"/>
        <end position="252"/>
    </location>
</feature>
<protein>
    <recommendedName>
        <fullName evidence="6">Isochorismatase</fullName>
    </recommendedName>
</protein>
<evidence type="ECO:0008006" key="6">
    <source>
        <dbReference type="Google" id="ProtNLM"/>
    </source>
</evidence>
<keyword evidence="1" id="KW-0378">Hydrolase</keyword>
<evidence type="ECO:0000313" key="5">
    <source>
        <dbReference type="Proteomes" id="UP001501565"/>
    </source>
</evidence>
<keyword evidence="5" id="KW-1185">Reference proteome</keyword>
<dbReference type="InterPro" id="IPR050272">
    <property type="entry name" value="Isochorismatase-like_hydrls"/>
</dbReference>
<dbReference type="Gene3D" id="3.40.50.850">
    <property type="entry name" value="Isochorismatase-like"/>
    <property type="match status" value="1"/>
</dbReference>
<dbReference type="SUPFAM" id="SSF54427">
    <property type="entry name" value="NTF2-like"/>
    <property type="match status" value="1"/>
</dbReference>
<dbReference type="PANTHER" id="PTHR43540:SF1">
    <property type="entry name" value="ISOCHORISMATASE HYDROLASE"/>
    <property type="match status" value="1"/>
</dbReference>
<feature type="domain" description="Isochorismatase-like" evidence="2">
    <location>
        <begin position="3"/>
        <end position="149"/>
    </location>
</feature>
<dbReference type="Gene3D" id="3.10.450.50">
    <property type="match status" value="1"/>
</dbReference>
<dbReference type="InterPro" id="IPR000868">
    <property type="entry name" value="Isochorismatase-like_dom"/>
</dbReference>
<dbReference type="EMBL" id="BAABBN010000007">
    <property type="protein sequence ID" value="GAA3928256.1"/>
    <property type="molecule type" value="Genomic_DNA"/>
</dbReference>
<proteinExistence type="predicted"/>
<dbReference type="InterPro" id="IPR032710">
    <property type="entry name" value="NTF2-like_dom_sf"/>
</dbReference>